<feature type="compositionally biased region" description="Polar residues" evidence="1">
    <location>
        <begin position="60"/>
        <end position="80"/>
    </location>
</feature>
<proteinExistence type="predicted"/>
<dbReference type="RefSeq" id="WP_114834856.1">
    <property type="nucleotide sequence ID" value="NZ_LR699114.1"/>
</dbReference>
<evidence type="ECO:0000256" key="1">
    <source>
        <dbReference type="SAM" id="MobiDB-lite"/>
    </source>
</evidence>
<keyword evidence="4" id="KW-1185">Reference proteome</keyword>
<reference evidence="3 4" key="1">
    <citation type="submission" date="2018-07" db="EMBL/GenBank/DDBJ databases">
        <title>Genomic Encyclopedia of Type Strains, Phase IV (KMG-IV): sequencing the most valuable type-strain genomes for metagenomic binning, comparative biology and taxonomic classification.</title>
        <authorList>
            <person name="Goeker M."/>
        </authorList>
    </citation>
    <scope>NUCLEOTIDE SEQUENCE [LARGE SCALE GENOMIC DNA]</scope>
    <source>
        <strain evidence="3 4">DSM 16500</strain>
    </source>
</reference>
<feature type="compositionally biased region" description="Pro residues" evidence="1">
    <location>
        <begin position="85"/>
        <end position="95"/>
    </location>
</feature>
<name>A0A370GCZ6_9COXI</name>
<organism evidence="3 4">
    <name type="scientific">Aquicella lusitana</name>
    <dbReference type="NCBI Taxonomy" id="254246"/>
    <lineage>
        <taxon>Bacteria</taxon>
        <taxon>Pseudomonadati</taxon>
        <taxon>Pseudomonadota</taxon>
        <taxon>Gammaproteobacteria</taxon>
        <taxon>Legionellales</taxon>
        <taxon>Coxiellaceae</taxon>
        <taxon>Aquicella</taxon>
    </lineage>
</organism>
<protein>
    <submittedName>
        <fullName evidence="3">Uncharacterized protein</fullName>
    </submittedName>
</protein>
<feature type="compositionally biased region" description="Low complexity" evidence="1">
    <location>
        <begin position="142"/>
        <end position="154"/>
    </location>
</feature>
<sequence length="183" mass="19519">MSKWIIHSAIMAGCFFLAHSTAMAQVQSFFGAGQKQAVTQPSAQKPSVSPPLSPQEYKASVNQRYQQSQANIQQQVTQQRAKADPLPPPPPPYKPSPSSKPGQAIQMRAAPPAAQTQPLTSSPQTITRGAIRSAPPPRLPERQAPAAQPAKQEPVYSGFQTPSSNGAQPSQPAGQTGGWNIQY</sequence>
<feature type="compositionally biased region" description="Polar residues" evidence="1">
    <location>
        <begin position="158"/>
        <end position="183"/>
    </location>
</feature>
<comment type="caution">
    <text evidence="3">The sequence shown here is derived from an EMBL/GenBank/DDBJ whole genome shotgun (WGS) entry which is preliminary data.</text>
</comment>
<dbReference type="EMBL" id="QQAX01000018">
    <property type="protein sequence ID" value="RDI41685.1"/>
    <property type="molecule type" value="Genomic_DNA"/>
</dbReference>
<evidence type="ECO:0000313" key="4">
    <source>
        <dbReference type="Proteomes" id="UP000254720"/>
    </source>
</evidence>
<feature type="compositionally biased region" description="Polar residues" evidence="1">
    <location>
        <begin position="115"/>
        <end position="127"/>
    </location>
</feature>
<dbReference type="Proteomes" id="UP000254720">
    <property type="component" value="Unassembled WGS sequence"/>
</dbReference>
<evidence type="ECO:0000256" key="2">
    <source>
        <dbReference type="SAM" id="SignalP"/>
    </source>
</evidence>
<keyword evidence="2" id="KW-0732">Signal</keyword>
<evidence type="ECO:0000313" key="3">
    <source>
        <dbReference type="EMBL" id="RDI41685.1"/>
    </source>
</evidence>
<feature type="region of interest" description="Disordered" evidence="1">
    <location>
        <begin position="40"/>
        <end position="183"/>
    </location>
</feature>
<feature type="chain" id="PRO_5016935643" evidence="2">
    <location>
        <begin position="25"/>
        <end position="183"/>
    </location>
</feature>
<feature type="signal peptide" evidence="2">
    <location>
        <begin position="1"/>
        <end position="24"/>
    </location>
</feature>
<gene>
    <name evidence="3" type="ORF">C8D86_1188</name>
</gene>
<dbReference type="AlphaFoldDB" id="A0A370GCZ6"/>
<accession>A0A370GCZ6</accession>